<proteinExistence type="predicted"/>
<evidence type="ECO:0008006" key="3">
    <source>
        <dbReference type="Google" id="ProtNLM"/>
    </source>
</evidence>
<name>A0A4Y7SCR4_COPMI</name>
<comment type="caution">
    <text evidence="1">The sequence shown here is derived from an EMBL/GenBank/DDBJ whole genome shotgun (WGS) entry which is preliminary data.</text>
</comment>
<protein>
    <recommendedName>
        <fullName evidence="3">F-box domain-containing protein</fullName>
    </recommendedName>
</protein>
<dbReference type="EMBL" id="QPFP01000204">
    <property type="protein sequence ID" value="TEB19177.1"/>
    <property type="molecule type" value="Genomic_DNA"/>
</dbReference>
<dbReference type="Proteomes" id="UP000298030">
    <property type="component" value="Unassembled WGS sequence"/>
</dbReference>
<accession>A0A4Y7SCR4</accession>
<dbReference type="STRING" id="71717.A0A4Y7SCR4"/>
<gene>
    <name evidence="1" type="ORF">FA13DRAFT_1802548</name>
</gene>
<sequence>MRFSQQDVALVARFQTPTSNDIFLPKLRSLKLRNHIVPDYLDYIAAPVLTTLDIGFDQDNLRWAIHPHLHAFLERSNCHDTLHTLRITDTEFSPEELIAVILELPRLKHLILENVVVQWHRFFDGLENKYKAWRSHSGSGVGSAYPPVPPLNVLELHQISQKDAVLDSVFHFLYAREREPCQLIVSYESLPKIPDEARIQSTWEWIMEYNESPGNATRRDLGIHVSIVPLHLPMFRN</sequence>
<reference evidence="1 2" key="1">
    <citation type="journal article" date="2019" name="Nat. Ecol. Evol.">
        <title>Megaphylogeny resolves global patterns of mushroom evolution.</title>
        <authorList>
            <person name="Varga T."/>
            <person name="Krizsan K."/>
            <person name="Foldi C."/>
            <person name="Dima B."/>
            <person name="Sanchez-Garcia M."/>
            <person name="Sanchez-Ramirez S."/>
            <person name="Szollosi G.J."/>
            <person name="Szarkandi J.G."/>
            <person name="Papp V."/>
            <person name="Albert L."/>
            <person name="Andreopoulos W."/>
            <person name="Angelini C."/>
            <person name="Antonin V."/>
            <person name="Barry K.W."/>
            <person name="Bougher N.L."/>
            <person name="Buchanan P."/>
            <person name="Buyck B."/>
            <person name="Bense V."/>
            <person name="Catcheside P."/>
            <person name="Chovatia M."/>
            <person name="Cooper J."/>
            <person name="Damon W."/>
            <person name="Desjardin D."/>
            <person name="Finy P."/>
            <person name="Geml J."/>
            <person name="Haridas S."/>
            <person name="Hughes K."/>
            <person name="Justo A."/>
            <person name="Karasinski D."/>
            <person name="Kautmanova I."/>
            <person name="Kiss B."/>
            <person name="Kocsube S."/>
            <person name="Kotiranta H."/>
            <person name="LaButti K.M."/>
            <person name="Lechner B.E."/>
            <person name="Liimatainen K."/>
            <person name="Lipzen A."/>
            <person name="Lukacs Z."/>
            <person name="Mihaltcheva S."/>
            <person name="Morgado L.N."/>
            <person name="Niskanen T."/>
            <person name="Noordeloos M.E."/>
            <person name="Ohm R.A."/>
            <person name="Ortiz-Santana B."/>
            <person name="Ovrebo C."/>
            <person name="Racz N."/>
            <person name="Riley R."/>
            <person name="Savchenko A."/>
            <person name="Shiryaev A."/>
            <person name="Soop K."/>
            <person name="Spirin V."/>
            <person name="Szebenyi C."/>
            <person name="Tomsovsky M."/>
            <person name="Tulloss R.E."/>
            <person name="Uehling J."/>
            <person name="Grigoriev I.V."/>
            <person name="Vagvolgyi C."/>
            <person name="Papp T."/>
            <person name="Martin F.M."/>
            <person name="Miettinen O."/>
            <person name="Hibbett D.S."/>
            <person name="Nagy L.G."/>
        </authorList>
    </citation>
    <scope>NUCLEOTIDE SEQUENCE [LARGE SCALE GENOMIC DNA]</scope>
    <source>
        <strain evidence="1 2">FP101781</strain>
    </source>
</reference>
<evidence type="ECO:0000313" key="2">
    <source>
        <dbReference type="Proteomes" id="UP000298030"/>
    </source>
</evidence>
<keyword evidence="2" id="KW-1185">Reference proteome</keyword>
<organism evidence="1 2">
    <name type="scientific">Coprinellus micaceus</name>
    <name type="common">Glistening ink-cap mushroom</name>
    <name type="synonym">Coprinus micaceus</name>
    <dbReference type="NCBI Taxonomy" id="71717"/>
    <lineage>
        <taxon>Eukaryota</taxon>
        <taxon>Fungi</taxon>
        <taxon>Dikarya</taxon>
        <taxon>Basidiomycota</taxon>
        <taxon>Agaricomycotina</taxon>
        <taxon>Agaricomycetes</taxon>
        <taxon>Agaricomycetidae</taxon>
        <taxon>Agaricales</taxon>
        <taxon>Agaricineae</taxon>
        <taxon>Psathyrellaceae</taxon>
        <taxon>Coprinellus</taxon>
    </lineage>
</organism>
<evidence type="ECO:0000313" key="1">
    <source>
        <dbReference type="EMBL" id="TEB19177.1"/>
    </source>
</evidence>
<dbReference type="AlphaFoldDB" id="A0A4Y7SCR4"/>